<proteinExistence type="predicted"/>
<sequence length="230" mass="24356">MLDRIADLVAGANPDAGHRPLPAGLRAALDRSFMLMTAEFTREAAKSGSVRLPLGEVVVPGLSDRQGMSLRMLAVAGTALIALAGCGGGDPPTEPTGNSSTSMLEAAKCMREHGYPGYPDPVRFDDGRWGFPDSAPDVDPPEDCRRLFIRGKNEQAPKPDANAAYLAQARKFAECMRTHGAPGWPDPDSDGYYDPPAALLEKNNADVHQAHAACDSQQPPGGALTKPLPE</sequence>
<gene>
    <name evidence="2" type="ORF">Dsi01nite_071240</name>
</gene>
<dbReference type="RefSeq" id="WP_203850779.1">
    <property type="nucleotide sequence ID" value="NZ_BAAAVW010000008.1"/>
</dbReference>
<comment type="caution">
    <text evidence="2">The sequence shown here is derived from an EMBL/GenBank/DDBJ whole genome shotgun (WGS) entry which is preliminary data.</text>
</comment>
<evidence type="ECO:0000313" key="2">
    <source>
        <dbReference type="EMBL" id="GIG49083.1"/>
    </source>
</evidence>
<keyword evidence="3" id="KW-1185">Reference proteome</keyword>
<dbReference type="Proteomes" id="UP000660611">
    <property type="component" value="Unassembled WGS sequence"/>
</dbReference>
<dbReference type="EMBL" id="BONQ01000111">
    <property type="protein sequence ID" value="GIG49083.1"/>
    <property type="molecule type" value="Genomic_DNA"/>
</dbReference>
<evidence type="ECO:0000313" key="3">
    <source>
        <dbReference type="Proteomes" id="UP000660611"/>
    </source>
</evidence>
<dbReference type="AlphaFoldDB" id="A0A919PVA2"/>
<evidence type="ECO:0000256" key="1">
    <source>
        <dbReference type="SAM" id="MobiDB-lite"/>
    </source>
</evidence>
<feature type="region of interest" description="Disordered" evidence="1">
    <location>
        <begin position="205"/>
        <end position="230"/>
    </location>
</feature>
<reference evidence="2" key="1">
    <citation type="submission" date="2021-01" db="EMBL/GenBank/DDBJ databases">
        <title>Whole genome shotgun sequence of Dactylosporangium siamense NBRC 106093.</title>
        <authorList>
            <person name="Komaki H."/>
            <person name="Tamura T."/>
        </authorList>
    </citation>
    <scope>NUCLEOTIDE SEQUENCE</scope>
    <source>
        <strain evidence="2">NBRC 106093</strain>
    </source>
</reference>
<name>A0A919PVA2_9ACTN</name>
<organism evidence="2 3">
    <name type="scientific">Dactylosporangium siamense</name>
    <dbReference type="NCBI Taxonomy" id="685454"/>
    <lineage>
        <taxon>Bacteria</taxon>
        <taxon>Bacillati</taxon>
        <taxon>Actinomycetota</taxon>
        <taxon>Actinomycetes</taxon>
        <taxon>Micromonosporales</taxon>
        <taxon>Micromonosporaceae</taxon>
        <taxon>Dactylosporangium</taxon>
    </lineage>
</organism>
<protein>
    <submittedName>
        <fullName evidence="2">Uncharacterized protein</fullName>
    </submittedName>
</protein>
<accession>A0A919PVA2</accession>